<feature type="site" description="Important for substrate specificity" evidence="9">
    <location>
        <position position="71"/>
    </location>
</feature>
<name>A0A1D2QU45_9GAMM</name>
<dbReference type="EMBL" id="MDLC01000001">
    <property type="protein sequence ID" value="ODS25111.1"/>
    <property type="molecule type" value="Genomic_DNA"/>
</dbReference>
<evidence type="ECO:0000256" key="5">
    <source>
        <dbReference type="ARBA" id="ARBA00050213"/>
    </source>
</evidence>
<dbReference type="GO" id="GO:0005737">
    <property type="term" value="C:cytoplasm"/>
    <property type="evidence" value="ECO:0007669"/>
    <property type="project" value="UniProtKB-SubCell"/>
</dbReference>
<keyword evidence="2 9" id="KW-0963">Cytoplasm</keyword>
<comment type="subcellular location">
    <subcellularLocation>
        <location evidence="1 9">Cytoplasm</location>
    </subcellularLocation>
</comment>
<evidence type="ECO:0000256" key="3">
    <source>
        <dbReference type="ARBA" id="ARBA00022801"/>
    </source>
</evidence>
<comment type="catalytic activity">
    <reaction evidence="5 9">
        <text>N(7)-methyl-GTP + H2O = N(7)-methyl-GMP + diphosphate + H(+)</text>
        <dbReference type="Rhea" id="RHEA:58744"/>
        <dbReference type="ChEBI" id="CHEBI:15377"/>
        <dbReference type="ChEBI" id="CHEBI:15378"/>
        <dbReference type="ChEBI" id="CHEBI:33019"/>
        <dbReference type="ChEBI" id="CHEBI:58285"/>
        <dbReference type="ChEBI" id="CHEBI:87133"/>
    </reaction>
</comment>
<evidence type="ECO:0000256" key="1">
    <source>
        <dbReference type="ARBA" id="ARBA00004496"/>
    </source>
</evidence>
<dbReference type="InterPro" id="IPR003697">
    <property type="entry name" value="Maf-like"/>
</dbReference>
<organism evidence="10 11">
    <name type="scientific">Candidatus Endobugula sertula</name>
    <name type="common">Bugula neritina bacterial symbiont</name>
    <dbReference type="NCBI Taxonomy" id="62101"/>
    <lineage>
        <taxon>Bacteria</taxon>
        <taxon>Pseudomonadati</taxon>
        <taxon>Pseudomonadota</taxon>
        <taxon>Gammaproteobacteria</taxon>
        <taxon>Cellvibrionales</taxon>
        <taxon>Cellvibrionaceae</taxon>
        <taxon>Candidatus Endobugula</taxon>
    </lineage>
</organism>
<dbReference type="STRING" id="62101.AB835_00120"/>
<reference evidence="10 11" key="1">
    <citation type="journal article" date="2016" name="Appl. Environ. Microbiol.">
        <title>Lack of Overt Genome Reduction in the Bryostatin-Producing Bryozoan Symbiont "Candidatus Endobugula sertula".</title>
        <authorList>
            <person name="Miller I.J."/>
            <person name="Vanee N."/>
            <person name="Fong S.S."/>
            <person name="Lim-Fong G.E."/>
            <person name="Kwan J.C."/>
        </authorList>
    </citation>
    <scope>NUCLEOTIDE SEQUENCE [LARGE SCALE GENOMIC DNA]</scope>
    <source>
        <strain evidence="10">AB1-4</strain>
    </source>
</reference>
<protein>
    <recommendedName>
        <fullName evidence="8 9">7-methyl-GTP pyrophosphatase</fullName>
        <shortName evidence="9">m(7)GTP pyrophosphatase</shortName>
        <ecNumber evidence="9">3.6.1.-</ecNumber>
    </recommendedName>
</protein>
<sequence>MTLSLVLASSSPYRREILAKLGIDFTHLSPNIDETPFNGETAEPLVKRLALTKAQKAAQQHPAALIIGSDQVAVLNNNIITKPHNHANAVKQLQQISNQKVTFLTSVCLLNSHTGQHQLCVSPYIVQFLDLSLLQIENYLLKEQPYNCAGSFKSEGLGITLFKSLEGKDPNSLIGLPLIDLIAMLRREGLEPLS</sequence>
<evidence type="ECO:0000313" key="11">
    <source>
        <dbReference type="Proteomes" id="UP000242502"/>
    </source>
</evidence>
<dbReference type="HAMAP" id="MF_00528">
    <property type="entry name" value="Maf"/>
    <property type="match status" value="1"/>
</dbReference>
<comment type="caution">
    <text evidence="10">The sequence shown here is derived from an EMBL/GenBank/DDBJ whole genome shotgun (WGS) entry which is preliminary data.</text>
</comment>
<comment type="similarity">
    <text evidence="7 9">Belongs to the Maf family. YceF subfamily.</text>
</comment>
<dbReference type="EC" id="3.6.1.-" evidence="9"/>
<keyword evidence="3 9" id="KW-0378">Hydrolase</keyword>
<comment type="cofactor">
    <cofactor evidence="9">
        <name>a divalent metal cation</name>
        <dbReference type="ChEBI" id="CHEBI:60240"/>
    </cofactor>
</comment>
<dbReference type="AlphaFoldDB" id="A0A1D2QU45"/>
<dbReference type="CDD" id="cd00555">
    <property type="entry name" value="Maf"/>
    <property type="match status" value="1"/>
</dbReference>
<evidence type="ECO:0000256" key="9">
    <source>
        <dbReference type="HAMAP-Rule" id="MF_00528"/>
    </source>
</evidence>
<dbReference type="PANTHER" id="PTHR43213">
    <property type="entry name" value="BIFUNCTIONAL DTTP/UTP PYROPHOSPHATASE/METHYLTRANSFERASE PROTEIN-RELATED"/>
    <property type="match status" value="1"/>
</dbReference>
<evidence type="ECO:0000256" key="4">
    <source>
        <dbReference type="ARBA" id="ARBA00023080"/>
    </source>
</evidence>
<dbReference type="FunFam" id="3.90.950.10:FF:000005">
    <property type="entry name" value="7-methyl-GTP pyrophosphatase"/>
    <property type="match status" value="1"/>
</dbReference>
<evidence type="ECO:0000256" key="7">
    <source>
        <dbReference type="ARBA" id="ARBA00060749"/>
    </source>
</evidence>
<dbReference type="GO" id="GO:0009117">
    <property type="term" value="P:nucleotide metabolic process"/>
    <property type="evidence" value="ECO:0007669"/>
    <property type="project" value="UniProtKB-KW"/>
</dbReference>
<keyword evidence="4 9" id="KW-0546">Nucleotide metabolism</keyword>
<dbReference type="Pfam" id="PF02545">
    <property type="entry name" value="Maf"/>
    <property type="match status" value="1"/>
</dbReference>
<comment type="caution">
    <text evidence="9">Lacks conserved residue(s) required for the propagation of feature annotation.</text>
</comment>
<feature type="site" description="Important for substrate specificity" evidence="9">
    <location>
        <position position="13"/>
    </location>
</feature>
<evidence type="ECO:0000256" key="8">
    <source>
        <dbReference type="ARBA" id="ARBA00068163"/>
    </source>
</evidence>
<feature type="active site" description="Proton acceptor" evidence="9">
    <location>
        <position position="70"/>
    </location>
</feature>
<dbReference type="PANTHER" id="PTHR43213:SF10">
    <property type="entry name" value="7-METHYL-GTP PYROPHOSPHATASE"/>
    <property type="match status" value="1"/>
</dbReference>
<dbReference type="Proteomes" id="UP000242502">
    <property type="component" value="Unassembled WGS sequence"/>
</dbReference>
<proteinExistence type="inferred from homology"/>
<accession>A0A1D2QU45</accession>
<dbReference type="InterPro" id="IPR029001">
    <property type="entry name" value="ITPase-like_fam"/>
</dbReference>
<dbReference type="NCBIfam" id="TIGR00172">
    <property type="entry name" value="maf"/>
    <property type="match status" value="1"/>
</dbReference>
<evidence type="ECO:0000313" key="10">
    <source>
        <dbReference type="EMBL" id="ODS25111.1"/>
    </source>
</evidence>
<evidence type="ECO:0000256" key="6">
    <source>
        <dbReference type="ARBA" id="ARBA00053369"/>
    </source>
</evidence>
<comment type="function">
    <text evidence="6 9">Nucleoside triphosphate pyrophosphatase that hydrolyzes 7-methyl-GTP (m(7)GTP). May have a dual role in cell division arrest and in preventing the incorporation of modified nucleotides into cellular nucleic acids.</text>
</comment>
<dbReference type="PIRSF" id="PIRSF006305">
    <property type="entry name" value="Maf"/>
    <property type="match status" value="1"/>
</dbReference>
<dbReference type="SUPFAM" id="SSF52972">
    <property type="entry name" value="ITPase-like"/>
    <property type="match status" value="1"/>
</dbReference>
<evidence type="ECO:0000256" key="2">
    <source>
        <dbReference type="ARBA" id="ARBA00022490"/>
    </source>
</evidence>
<gene>
    <name evidence="10" type="ORF">AB835_00120</name>
</gene>
<dbReference type="Gene3D" id="3.90.950.10">
    <property type="match status" value="1"/>
</dbReference>
<dbReference type="GO" id="GO:0047429">
    <property type="term" value="F:nucleoside triphosphate diphosphatase activity"/>
    <property type="evidence" value="ECO:0007669"/>
    <property type="project" value="InterPro"/>
</dbReference>
<feature type="site" description="Important for substrate specificity" evidence="9">
    <location>
        <position position="155"/>
    </location>
</feature>